<dbReference type="RefSeq" id="WP_203367995.1">
    <property type="nucleotide sequence ID" value="NZ_WSFT01000053.1"/>
</dbReference>
<dbReference type="GO" id="GO:0006817">
    <property type="term" value="P:phosphate ion transport"/>
    <property type="evidence" value="ECO:0007669"/>
    <property type="project" value="UniProtKB-UniRule"/>
</dbReference>
<keyword evidence="8 10" id="KW-0564">Palmitate</keyword>
<accession>A0A942UXU5</accession>
<evidence type="ECO:0000256" key="4">
    <source>
        <dbReference type="ARBA" id="ARBA00011529"/>
    </source>
</evidence>
<dbReference type="SUPFAM" id="SSF53850">
    <property type="entry name" value="Periplasmic binding protein-like II"/>
    <property type="match status" value="1"/>
</dbReference>
<dbReference type="GO" id="GO:0005886">
    <property type="term" value="C:plasma membrane"/>
    <property type="evidence" value="ECO:0007669"/>
    <property type="project" value="UniProtKB-SubCell"/>
</dbReference>
<dbReference type="PROSITE" id="PS51257">
    <property type="entry name" value="PROKAR_LIPOPROTEIN"/>
    <property type="match status" value="1"/>
</dbReference>
<evidence type="ECO:0000313" key="14">
    <source>
        <dbReference type="Proteomes" id="UP000724672"/>
    </source>
</evidence>
<feature type="chain" id="PRO_5039752492" description="Phosphate-binding protein" evidence="10">
    <location>
        <begin position="25"/>
        <end position="324"/>
    </location>
</feature>
<evidence type="ECO:0000256" key="9">
    <source>
        <dbReference type="ARBA" id="ARBA00023288"/>
    </source>
</evidence>
<evidence type="ECO:0000313" key="13">
    <source>
        <dbReference type="EMBL" id="MBS4540105.1"/>
    </source>
</evidence>
<feature type="signal peptide" evidence="10">
    <location>
        <begin position="1"/>
        <end position="24"/>
    </location>
</feature>
<comment type="subunit">
    <text evidence="4 10">The complex is composed of two ATP-binding proteins (PstB), two transmembrane proteins (PstC and PstA) and a solute-binding protein (PstS).</text>
</comment>
<dbReference type="AlphaFoldDB" id="A0A942UXU5"/>
<evidence type="ECO:0000256" key="11">
    <source>
        <dbReference type="SAM" id="MobiDB-lite"/>
    </source>
</evidence>
<dbReference type="Proteomes" id="UP000724672">
    <property type="component" value="Unassembled WGS sequence"/>
</dbReference>
<dbReference type="InterPro" id="IPR011862">
    <property type="entry name" value="Phos-bd"/>
</dbReference>
<comment type="subcellular location">
    <subcellularLocation>
        <location evidence="2 10">Cell membrane</location>
        <topology evidence="2 10">Lipid-anchor</topology>
    </subcellularLocation>
</comment>
<evidence type="ECO:0000256" key="3">
    <source>
        <dbReference type="ARBA" id="ARBA00008725"/>
    </source>
</evidence>
<dbReference type="InterPro" id="IPR024370">
    <property type="entry name" value="PBP_domain"/>
</dbReference>
<dbReference type="PANTHER" id="PTHR30570">
    <property type="entry name" value="PERIPLASMIC PHOSPHATE BINDING COMPONENT OF PHOSPHATE ABC TRANSPORTER"/>
    <property type="match status" value="1"/>
</dbReference>
<dbReference type="Pfam" id="PF12849">
    <property type="entry name" value="PBP_like_2"/>
    <property type="match status" value="1"/>
</dbReference>
<proteinExistence type="inferred from homology"/>
<gene>
    <name evidence="13" type="ORF">GOQ27_16625</name>
</gene>
<evidence type="ECO:0000256" key="10">
    <source>
        <dbReference type="RuleBase" id="RU367119"/>
    </source>
</evidence>
<feature type="compositionally biased region" description="Acidic residues" evidence="11">
    <location>
        <begin position="29"/>
        <end position="41"/>
    </location>
</feature>
<organism evidence="13 14">
    <name type="scientific">Anaeromonas frigoriresistens</name>
    <dbReference type="NCBI Taxonomy" id="2683708"/>
    <lineage>
        <taxon>Bacteria</taxon>
        <taxon>Bacillati</taxon>
        <taxon>Bacillota</taxon>
        <taxon>Tissierellia</taxon>
        <taxon>Tissierellales</taxon>
        <taxon>Thermohalobacteraceae</taxon>
        <taxon>Anaeromonas</taxon>
    </lineage>
</organism>
<comment type="similarity">
    <text evidence="3 10">Belongs to the PstS family.</text>
</comment>
<evidence type="ECO:0000256" key="5">
    <source>
        <dbReference type="ARBA" id="ARBA00022448"/>
    </source>
</evidence>
<evidence type="ECO:0000256" key="7">
    <source>
        <dbReference type="ARBA" id="ARBA00022729"/>
    </source>
</evidence>
<keyword evidence="14" id="KW-1185">Reference proteome</keyword>
<comment type="caution">
    <text evidence="13">The sequence shown here is derived from an EMBL/GenBank/DDBJ whole genome shotgun (WGS) entry which is preliminary data.</text>
</comment>
<dbReference type="PANTHER" id="PTHR30570:SF1">
    <property type="entry name" value="PHOSPHATE-BINDING PROTEIN PSTS"/>
    <property type="match status" value="1"/>
</dbReference>
<name>A0A942UXU5_9FIRM</name>
<protein>
    <recommendedName>
        <fullName evidence="10">Phosphate-binding protein</fullName>
    </recommendedName>
</protein>
<dbReference type="EMBL" id="WSFT01000053">
    <property type="protein sequence ID" value="MBS4540105.1"/>
    <property type="molecule type" value="Genomic_DNA"/>
</dbReference>
<feature type="domain" description="PBP" evidence="12">
    <location>
        <begin position="49"/>
        <end position="296"/>
    </location>
</feature>
<evidence type="ECO:0000256" key="1">
    <source>
        <dbReference type="ARBA" id="ARBA00002841"/>
    </source>
</evidence>
<dbReference type="Gene3D" id="3.40.190.10">
    <property type="entry name" value="Periplasmic binding protein-like II"/>
    <property type="match status" value="2"/>
</dbReference>
<evidence type="ECO:0000256" key="2">
    <source>
        <dbReference type="ARBA" id="ARBA00004193"/>
    </source>
</evidence>
<sequence length="324" mass="35528">MRKVLSSKLIALFLVLLLSVSIFAGCGTDEGEETQDTGDGETTDKEETNGDLSGSVEADGSSTVYPITMAIAEEFQAENPEVQVTVGVSGTGGGMKRFTTGETHISNASRNMKDEEAAKAEENGIEFEQLTVALDGISVVVNPNNDWVDDISVKELNKIWEPDSDVKLWSDVRSEWPEEEIKLYGPGTDSGTFDYFTEAINGEGGAVRTDFTASEDDNVLVQGVAGDEYAMGYFGFAYYEENQDKLKALKIDGVEPTPENIGSGEYTPLARPIFIYVNTEHYNNESQVQAFVEYYMNNGPDIVPTTGYVALSPERYKEELDKLK</sequence>
<keyword evidence="10" id="KW-1003">Cell membrane</keyword>
<keyword evidence="5 10" id="KW-0813">Transport</keyword>
<feature type="region of interest" description="Disordered" evidence="11">
    <location>
        <begin position="27"/>
        <end position="60"/>
    </location>
</feature>
<keyword evidence="6 10" id="KW-0592">Phosphate transport</keyword>
<comment type="function">
    <text evidence="1">Part of the ABC transporter complex PstSACB involved in phosphate import.</text>
</comment>
<dbReference type="CDD" id="cd13654">
    <property type="entry name" value="PBP2_phosphate_like_2"/>
    <property type="match status" value="1"/>
</dbReference>
<reference evidence="13" key="1">
    <citation type="submission" date="2019-12" db="EMBL/GenBank/DDBJ databases">
        <title>Clostridiaceae gen. nov. sp. nov., isolated from sediment in Xinjiang, China.</title>
        <authorList>
            <person name="Zhang R."/>
        </authorList>
    </citation>
    <scope>NUCLEOTIDE SEQUENCE</scope>
    <source>
        <strain evidence="13">D2Q-11</strain>
    </source>
</reference>
<evidence type="ECO:0000256" key="6">
    <source>
        <dbReference type="ARBA" id="ARBA00022592"/>
    </source>
</evidence>
<keyword evidence="7 10" id="KW-0732">Signal</keyword>
<dbReference type="NCBIfam" id="TIGR02136">
    <property type="entry name" value="ptsS_2"/>
    <property type="match status" value="1"/>
</dbReference>
<keyword evidence="9 10" id="KW-0449">Lipoprotein</keyword>
<dbReference type="GO" id="GO:0042301">
    <property type="term" value="F:phosphate ion binding"/>
    <property type="evidence" value="ECO:0007669"/>
    <property type="project" value="UniProtKB-UniRule"/>
</dbReference>
<keyword evidence="10" id="KW-0472">Membrane</keyword>
<evidence type="ECO:0000256" key="8">
    <source>
        <dbReference type="ARBA" id="ARBA00023139"/>
    </source>
</evidence>
<dbReference type="InterPro" id="IPR050811">
    <property type="entry name" value="Phosphate_ABC_transporter"/>
</dbReference>
<evidence type="ECO:0000259" key="12">
    <source>
        <dbReference type="Pfam" id="PF12849"/>
    </source>
</evidence>
<comment type="function">
    <text evidence="10">Involved in the system for phosphate transport across the cytoplasmic membrane.</text>
</comment>